<dbReference type="EMBL" id="CAMPGE010028938">
    <property type="protein sequence ID" value="CAI2386430.1"/>
    <property type="molecule type" value="Genomic_DNA"/>
</dbReference>
<evidence type="ECO:0000256" key="1">
    <source>
        <dbReference type="SAM" id="MobiDB-lite"/>
    </source>
</evidence>
<dbReference type="AlphaFoldDB" id="A0AAD1Y838"/>
<dbReference type="Proteomes" id="UP001295684">
    <property type="component" value="Unassembled WGS sequence"/>
</dbReference>
<sequence>MAMKPISCNLGNLEYNLNEDFKPTAITSCKAKKSIKGPLPLFRTDSKGQKNAKKPKLEGAKSKRELNQKALRLISNRPSSTKKINNIKMTKFEGNKNHIDRFFRDNINQANLSKSKLRTSYTSSSKKKYKCVNRALTKAESQPYLTKKGIFKADCKIQDMVGPGSNERCDKSKIPKNLVNKLVGVLKDSEKCVKKNRKSSSIENQQMKHGFNERYRYELGNSRTPTAGVKAFSSLKRPSQKKENIEKNSSMICIHSSYTNLNKVNMVNVDPGQNHWVNFYSLTKKSAELCKTNDRLNQELNALGDKMKRLLTYCRVKDQNRRNFLTQHN</sequence>
<keyword evidence="3" id="KW-1185">Reference proteome</keyword>
<gene>
    <name evidence="2" type="ORF">ECRASSUSDP1_LOCUS28048</name>
</gene>
<feature type="region of interest" description="Disordered" evidence="1">
    <location>
        <begin position="38"/>
        <end position="63"/>
    </location>
</feature>
<evidence type="ECO:0000313" key="3">
    <source>
        <dbReference type="Proteomes" id="UP001295684"/>
    </source>
</evidence>
<comment type="caution">
    <text evidence="2">The sequence shown here is derived from an EMBL/GenBank/DDBJ whole genome shotgun (WGS) entry which is preliminary data.</text>
</comment>
<name>A0AAD1Y838_EUPCR</name>
<accession>A0AAD1Y838</accession>
<proteinExistence type="predicted"/>
<evidence type="ECO:0000313" key="2">
    <source>
        <dbReference type="EMBL" id="CAI2386430.1"/>
    </source>
</evidence>
<organism evidence="2 3">
    <name type="scientific">Euplotes crassus</name>
    <dbReference type="NCBI Taxonomy" id="5936"/>
    <lineage>
        <taxon>Eukaryota</taxon>
        <taxon>Sar</taxon>
        <taxon>Alveolata</taxon>
        <taxon>Ciliophora</taxon>
        <taxon>Intramacronucleata</taxon>
        <taxon>Spirotrichea</taxon>
        <taxon>Hypotrichia</taxon>
        <taxon>Euplotida</taxon>
        <taxon>Euplotidae</taxon>
        <taxon>Moneuplotes</taxon>
    </lineage>
</organism>
<protein>
    <submittedName>
        <fullName evidence="2">Uncharacterized protein</fullName>
    </submittedName>
</protein>
<reference evidence="2" key="1">
    <citation type="submission" date="2023-07" db="EMBL/GenBank/DDBJ databases">
        <authorList>
            <consortium name="AG Swart"/>
            <person name="Singh M."/>
            <person name="Singh A."/>
            <person name="Seah K."/>
            <person name="Emmerich C."/>
        </authorList>
    </citation>
    <scope>NUCLEOTIDE SEQUENCE</scope>
    <source>
        <strain evidence="2">DP1</strain>
    </source>
</reference>